<feature type="transmembrane region" description="Helical" evidence="1">
    <location>
        <begin position="155"/>
        <end position="177"/>
    </location>
</feature>
<accession>A0A7S3AWF9</accession>
<proteinExistence type="predicted"/>
<feature type="transmembrane region" description="Helical" evidence="1">
    <location>
        <begin position="225"/>
        <end position="245"/>
    </location>
</feature>
<dbReference type="EMBL" id="HBHX01032784">
    <property type="protein sequence ID" value="CAE0117528.1"/>
    <property type="molecule type" value="Transcribed_RNA"/>
</dbReference>
<organism evidence="2">
    <name type="scientific">Haptolina ericina</name>
    <dbReference type="NCBI Taxonomy" id="156174"/>
    <lineage>
        <taxon>Eukaryota</taxon>
        <taxon>Haptista</taxon>
        <taxon>Haptophyta</taxon>
        <taxon>Prymnesiophyceae</taxon>
        <taxon>Prymnesiales</taxon>
        <taxon>Prymnesiaceae</taxon>
        <taxon>Haptolina</taxon>
    </lineage>
</organism>
<sequence length="283" mass="31790">MDGFKAFTQVFFGFFALTLMAMPSIFFSETAIIPYGLMTFWNTAMTVQTEFFAHALGIQMALLVLAPFFGAPNSPYFKSMFLATMGFIAFFVYMIYGFDDLMVEWYCFLYVPIFALIATFALYYAKKSGVSEAGLLGSFKFFVPMVCSKAKRWEIFVQLYIGFFAATLLVYPSMFWADSALVPQGLMTFWPGSIAPTTMWFAKSQGCIMLILMLGPQLGVPSVTFLKLVAIGMFASAGLFSYIIYGFEDEIIEWYCKLYIPVFVLIAVGSLIAIKTAKTSFML</sequence>
<keyword evidence="1" id="KW-0472">Membrane</keyword>
<evidence type="ECO:0000313" key="2">
    <source>
        <dbReference type="EMBL" id="CAE0117528.1"/>
    </source>
</evidence>
<feature type="transmembrane region" description="Helical" evidence="1">
    <location>
        <begin position="51"/>
        <end position="69"/>
    </location>
</feature>
<keyword evidence="1" id="KW-0812">Transmembrane</keyword>
<feature type="transmembrane region" description="Helical" evidence="1">
    <location>
        <begin position="108"/>
        <end position="125"/>
    </location>
</feature>
<reference evidence="2" key="1">
    <citation type="submission" date="2021-01" db="EMBL/GenBank/DDBJ databases">
        <authorList>
            <person name="Corre E."/>
            <person name="Pelletier E."/>
            <person name="Niang G."/>
            <person name="Scheremetjew M."/>
            <person name="Finn R."/>
            <person name="Kale V."/>
            <person name="Holt S."/>
            <person name="Cochrane G."/>
            <person name="Meng A."/>
            <person name="Brown T."/>
            <person name="Cohen L."/>
        </authorList>
    </citation>
    <scope>NUCLEOTIDE SEQUENCE</scope>
    <source>
        <strain evidence="2">CCMP281</strain>
    </source>
</reference>
<dbReference type="AlphaFoldDB" id="A0A7S3AWF9"/>
<feature type="transmembrane region" description="Helical" evidence="1">
    <location>
        <begin position="76"/>
        <end position="96"/>
    </location>
</feature>
<gene>
    <name evidence="2" type="ORF">HERI1096_LOCUS18227</name>
</gene>
<feature type="transmembrane region" description="Helical" evidence="1">
    <location>
        <begin position="251"/>
        <end position="274"/>
    </location>
</feature>
<keyword evidence="1" id="KW-1133">Transmembrane helix</keyword>
<evidence type="ECO:0000256" key="1">
    <source>
        <dbReference type="SAM" id="Phobius"/>
    </source>
</evidence>
<protein>
    <submittedName>
        <fullName evidence="2">Uncharacterized protein</fullName>
    </submittedName>
</protein>
<name>A0A7S3AWF9_9EUKA</name>